<evidence type="ECO:0000313" key="1">
    <source>
        <dbReference type="EMBL" id="PBK63066.1"/>
    </source>
</evidence>
<dbReference type="InterPro" id="IPR032675">
    <property type="entry name" value="LRR_dom_sf"/>
</dbReference>
<protein>
    <submittedName>
        <fullName evidence="1">Uncharacterized protein</fullName>
    </submittedName>
</protein>
<dbReference type="Gene3D" id="3.80.10.10">
    <property type="entry name" value="Ribonuclease Inhibitor"/>
    <property type="match status" value="1"/>
</dbReference>
<dbReference type="STRING" id="1076256.A0A2H3BJ28"/>
<gene>
    <name evidence="1" type="ORF">ARMSODRAFT_1024360</name>
</gene>
<dbReference type="AlphaFoldDB" id="A0A2H3BJ28"/>
<dbReference type="Gene3D" id="1.20.1280.50">
    <property type="match status" value="1"/>
</dbReference>
<evidence type="ECO:0000313" key="2">
    <source>
        <dbReference type="Proteomes" id="UP000218334"/>
    </source>
</evidence>
<accession>A0A2H3BJ28</accession>
<dbReference type="EMBL" id="KZ293461">
    <property type="protein sequence ID" value="PBK63066.1"/>
    <property type="molecule type" value="Genomic_DNA"/>
</dbReference>
<proteinExistence type="predicted"/>
<keyword evidence="2" id="KW-1185">Reference proteome</keyword>
<dbReference type="Proteomes" id="UP000218334">
    <property type="component" value="Unassembled WGS sequence"/>
</dbReference>
<organism evidence="1 2">
    <name type="scientific">Armillaria solidipes</name>
    <dbReference type="NCBI Taxonomy" id="1076256"/>
    <lineage>
        <taxon>Eukaryota</taxon>
        <taxon>Fungi</taxon>
        <taxon>Dikarya</taxon>
        <taxon>Basidiomycota</taxon>
        <taxon>Agaricomycotina</taxon>
        <taxon>Agaricomycetes</taxon>
        <taxon>Agaricomycetidae</taxon>
        <taxon>Agaricales</taxon>
        <taxon>Marasmiineae</taxon>
        <taxon>Physalacriaceae</taxon>
        <taxon>Armillaria</taxon>
    </lineage>
</organism>
<dbReference type="SUPFAM" id="SSF52047">
    <property type="entry name" value="RNI-like"/>
    <property type="match status" value="1"/>
</dbReference>
<sequence>MSTPADPQDELFQKQHSDKIFDLLASFDSIMNSTGRVPTMAEVLAAQSTSVSEALQLTDMECAPSPYPRRQRNPHTLSVNFTKYTPGPITHLPVEMLMEIFNYATWLGDVNTFESSWNVFDPSWRPCIISRVCHQWRAVAIGNCPKIWTNFSLDWDWCRWDYMNDPVALLSLVLSRSGNEPLFFRLEEADGKDIPEDEEDEEEDPTEMVLYKDRDAAVTEEIIRILVDQCHRWQIVSFSIPASLFHLLSLIRGQLHALVDFDFNEAFIGGLPFKSRLPSRIVSDILDGAPLLKSLALSSSFDVERPKITIIPRMCPKLRSFTDLREVGVGEELHQHFLDIVGNLPGLRDFDVRLTGFFPIANPRIVNTSITQLSVCSRSFLRSIILPKLKDVHLHGPAPGVHLYIHDGVASLYDLVTHSGCSLTSLSISNCAVDERLIFILRASPEITTLSLSFREWQGDSVQTIPSLIAELSLGKAEPALVPNLHRFSLGLPKGSSLLLDMGLLGSNLVDSIENRWRKGSLRSVSVHIGHPWVDTDGGFTLTRACCERLARMEKEGLTVVLLPPPL</sequence>
<reference evidence="2" key="1">
    <citation type="journal article" date="2017" name="Nat. Ecol. Evol.">
        <title>Genome expansion and lineage-specific genetic innovations in the forest pathogenic fungi Armillaria.</title>
        <authorList>
            <person name="Sipos G."/>
            <person name="Prasanna A.N."/>
            <person name="Walter M.C."/>
            <person name="O'Connor E."/>
            <person name="Balint B."/>
            <person name="Krizsan K."/>
            <person name="Kiss B."/>
            <person name="Hess J."/>
            <person name="Varga T."/>
            <person name="Slot J."/>
            <person name="Riley R."/>
            <person name="Boka B."/>
            <person name="Rigling D."/>
            <person name="Barry K."/>
            <person name="Lee J."/>
            <person name="Mihaltcheva S."/>
            <person name="LaButti K."/>
            <person name="Lipzen A."/>
            <person name="Waldron R."/>
            <person name="Moloney N.M."/>
            <person name="Sperisen C."/>
            <person name="Kredics L."/>
            <person name="Vagvoelgyi C."/>
            <person name="Patrignani A."/>
            <person name="Fitzpatrick D."/>
            <person name="Nagy I."/>
            <person name="Doyle S."/>
            <person name="Anderson J.B."/>
            <person name="Grigoriev I.V."/>
            <person name="Gueldener U."/>
            <person name="Muensterkoetter M."/>
            <person name="Nagy L.G."/>
        </authorList>
    </citation>
    <scope>NUCLEOTIDE SEQUENCE [LARGE SCALE GENOMIC DNA]</scope>
    <source>
        <strain evidence="2">28-4</strain>
    </source>
</reference>
<name>A0A2H3BJ28_9AGAR</name>